<feature type="binding site" evidence="7">
    <location>
        <begin position="237"/>
        <end position="238"/>
    </location>
    <ligand>
        <name>L-ornithine</name>
        <dbReference type="ChEBI" id="CHEBI:46911"/>
    </ligand>
</feature>
<dbReference type="InterPro" id="IPR036901">
    <property type="entry name" value="Asp/Orn_carbamoylTrfase_sf"/>
</dbReference>
<sequence>MAFNLRHRNFLKLLDFTSKEIQFLLNLSAELKQAKYAGTEQKTLLGKNIALIFEKSSTRTRCAFEVAAFDQGAQVTYLGPSGSQIGHKESMKDTARVLGRMYDGIQYRGYGQKIVEELGQYAGVPVWNGLTDEFHPTQILADFLTMQEHSHGRPLHQISFAYLGDARNNMGNSLMVGAAKMGMDIRLVAPKAFWPEEALVATCQTIAQSTGATITLTEDVAQGVEGCDFLYTDVWVSMGEEAAAWDERVALMKPYQINMDVIQATGNPQVKFMHCLPAFHNDETTVGKQIAEKYGMNGLEVTEDVFESDYSIVFDQAENRLHTIKAVMVATLGA</sequence>
<dbReference type="PRINTS" id="PR00102">
    <property type="entry name" value="OTCASE"/>
</dbReference>
<dbReference type="Gene3D" id="3.40.50.1370">
    <property type="entry name" value="Aspartate/ornithine carbamoyltransferase"/>
    <property type="match status" value="2"/>
</dbReference>
<feature type="binding site" evidence="7">
    <location>
        <position position="320"/>
    </location>
    <ligand>
        <name>carbamoyl phosphate</name>
        <dbReference type="ChEBI" id="CHEBI:58228"/>
    </ligand>
</feature>
<organism evidence="10 11">
    <name type="scientific">Vibrio cincinnatiensis DSM 19608</name>
    <dbReference type="NCBI Taxonomy" id="1123491"/>
    <lineage>
        <taxon>Bacteria</taxon>
        <taxon>Pseudomonadati</taxon>
        <taxon>Pseudomonadota</taxon>
        <taxon>Gammaproteobacteria</taxon>
        <taxon>Vibrionales</taxon>
        <taxon>Vibrionaceae</taxon>
        <taxon>Vibrio</taxon>
    </lineage>
</organism>
<comment type="subcellular location">
    <subcellularLocation>
        <location evidence="1 7">Cytoplasm</location>
    </subcellularLocation>
</comment>
<dbReference type="PROSITE" id="PS00097">
    <property type="entry name" value="CARBAMOYLTRANSFERASE"/>
    <property type="match status" value="1"/>
</dbReference>
<feature type="binding site" evidence="7">
    <location>
        <position position="84"/>
    </location>
    <ligand>
        <name>carbamoyl phosphate</name>
        <dbReference type="ChEBI" id="CHEBI:58228"/>
    </ligand>
</feature>
<dbReference type="GeneID" id="70582673"/>
<dbReference type="Proteomes" id="UP000190834">
    <property type="component" value="Unassembled WGS sequence"/>
</dbReference>
<dbReference type="InterPro" id="IPR006130">
    <property type="entry name" value="Asp/Orn_carbamoylTrfase"/>
</dbReference>
<dbReference type="InterPro" id="IPR002292">
    <property type="entry name" value="Orn/put_carbamltrans"/>
</dbReference>
<feature type="domain" description="Aspartate/ornithine carbamoyltransferase carbamoyl-P binding" evidence="9">
    <location>
        <begin position="8"/>
        <end position="148"/>
    </location>
</feature>
<dbReference type="EC" id="2.1.3.3" evidence="3 7"/>
<dbReference type="GO" id="GO:0042450">
    <property type="term" value="P:L-arginine biosynthetic process via ornithine"/>
    <property type="evidence" value="ECO:0007669"/>
    <property type="project" value="UniProtKB-UniRule"/>
</dbReference>
<reference evidence="11" key="1">
    <citation type="submission" date="2017-02" db="EMBL/GenBank/DDBJ databases">
        <authorList>
            <person name="Varghese N."/>
            <person name="Submissions S."/>
        </authorList>
    </citation>
    <scope>NUCLEOTIDE SEQUENCE [LARGE SCALE GENOMIC DNA]</scope>
    <source>
        <strain evidence="11">DSM 19608</strain>
    </source>
</reference>
<evidence type="ECO:0000256" key="2">
    <source>
        <dbReference type="ARBA" id="ARBA00007805"/>
    </source>
</evidence>
<evidence type="ECO:0000256" key="3">
    <source>
        <dbReference type="ARBA" id="ARBA00013007"/>
    </source>
</evidence>
<evidence type="ECO:0000256" key="4">
    <source>
        <dbReference type="ARBA" id="ARBA00022490"/>
    </source>
</evidence>
<evidence type="ECO:0000313" key="11">
    <source>
        <dbReference type="Proteomes" id="UP000190834"/>
    </source>
</evidence>
<dbReference type="EMBL" id="FUXB01000011">
    <property type="protein sequence ID" value="SKA06815.1"/>
    <property type="molecule type" value="Genomic_DNA"/>
</dbReference>
<comment type="catalytic activity">
    <reaction evidence="6 7">
        <text>carbamoyl phosphate + L-ornithine = L-citrulline + phosphate + H(+)</text>
        <dbReference type="Rhea" id="RHEA:19513"/>
        <dbReference type="ChEBI" id="CHEBI:15378"/>
        <dbReference type="ChEBI" id="CHEBI:43474"/>
        <dbReference type="ChEBI" id="CHEBI:46911"/>
        <dbReference type="ChEBI" id="CHEBI:57743"/>
        <dbReference type="ChEBI" id="CHEBI:58228"/>
        <dbReference type="EC" id="2.1.3.3"/>
    </reaction>
</comment>
<feature type="binding site" evidence="7">
    <location>
        <position position="108"/>
    </location>
    <ligand>
        <name>carbamoyl phosphate</name>
        <dbReference type="ChEBI" id="CHEBI:58228"/>
    </ligand>
</feature>
<comment type="similarity">
    <text evidence="2 7">Belongs to the aspartate/ornithine carbamoyltransferase superfamily. OTCase family.</text>
</comment>
<dbReference type="GO" id="GO:0019240">
    <property type="term" value="P:citrulline biosynthetic process"/>
    <property type="evidence" value="ECO:0007669"/>
    <property type="project" value="TreeGrafter"/>
</dbReference>
<dbReference type="FunFam" id="3.40.50.1370:FF:000004">
    <property type="entry name" value="Ornithine carbamoyltransferase"/>
    <property type="match status" value="1"/>
</dbReference>
<dbReference type="HAMAP" id="MF_01109">
    <property type="entry name" value="OTCase"/>
    <property type="match status" value="1"/>
</dbReference>
<keyword evidence="5 7" id="KW-0808">Transferase</keyword>
<feature type="binding site" evidence="7">
    <location>
        <position position="169"/>
    </location>
    <ligand>
        <name>L-ornithine</name>
        <dbReference type="ChEBI" id="CHEBI:46911"/>
    </ligand>
</feature>
<feature type="binding site" evidence="7">
    <location>
        <begin position="135"/>
        <end position="138"/>
    </location>
    <ligand>
        <name>carbamoyl phosphate</name>
        <dbReference type="ChEBI" id="CHEBI:58228"/>
    </ligand>
</feature>
<dbReference type="InterPro" id="IPR006132">
    <property type="entry name" value="Asp/Orn_carbamoyltranf_P-bd"/>
</dbReference>
<dbReference type="Pfam" id="PF00185">
    <property type="entry name" value="OTCace"/>
    <property type="match status" value="1"/>
</dbReference>
<evidence type="ECO:0000256" key="5">
    <source>
        <dbReference type="ARBA" id="ARBA00022679"/>
    </source>
</evidence>
<gene>
    <name evidence="10" type="ORF">SAMN02745782_02255</name>
</gene>
<dbReference type="NCBIfam" id="NF003286">
    <property type="entry name" value="PRK04284.1"/>
    <property type="match status" value="1"/>
</dbReference>
<dbReference type="PRINTS" id="PR00100">
    <property type="entry name" value="AOTCASE"/>
</dbReference>
<feature type="binding site" evidence="7">
    <location>
        <begin position="57"/>
        <end position="60"/>
    </location>
    <ligand>
        <name>carbamoyl phosphate</name>
        <dbReference type="ChEBI" id="CHEBI:58228"/>
    </ligand>
</feature>
<dbReference type="NCBIfam" id="TIGR00658">
    <property type="entry name" value="orni_carb_tr"/>
    <property type="match status" value="1"/>
</dbReference>
<dbReference type="RefSeq" id="WP_078926624.1">
    <property type="nucleotide sequence ID" value="NZ_FUXB01000011.1"/>
</dbReference>
<dbReference type="GO" id="GO:0005737">
    <property type="term" value="C:cytoplasm"/>
    <property type="evidence" value="ECO:0007669"/>
    <property type="project" value="UniProtKB-SubCell"/>
</dbReference>
<dbReference type="Pfam" id="PF02729">
    <property type="entry name" value="OTCace_N"/>
    <property type="match status" value="1"/>
</dbReference>
<dbReference type="AlphaFoldDB" id="A0A1T4QSY9"/>
<keyword evidence="4 7" id="KW-0963">Cytoplasm</keyword>
<evidence type="ECO:0000259" key="9">
    <source>
        <dbReference type="Pfam" id="PF02729"/>
    </source>
</evidence>
<proteinExistence type="inferred from homology"/>
<dbReference type="SUPFAM" id="SSF53671">
    <property type="entry name" value="Aspartate/ornithine carbamoyltransferase"/>
    <property type="match status" value="1"/>
</dbReference>
<dbReference type="NCBIfam" id="NF002470">
    <property type="entry name" value="PRK01713.1"/>
    <property type="match status" value="1"/>
</dbReference>
<dbReference type="InterPro" id="IPR024904">
    <property type="entry name" value="OTCase_ArgI"/>
</dbReference>
<dbReference type="OrthoDB" id="9802587at2"/>
<dbReference type="GO" id="GO:0004585">
    <property type="term" value="F:ornithine carbamoyltransferase activity"/>
    <property type="evidence" value="ECO:0007669"/>
    <property type="project" value="UniProtKB-UniRule"/>
</dbReference>
<dbReference type="GO" id="GO:0016597">
    <property type="term" value="F:amino acid binding"/>
    <property type="evidence" value="ECO:0007669"/>
    <property type="project" value="InterPro"/>
</dbReference>
<accession>A0A1T4QSY9</accession>
<feature type="binding site" evidence="7">
    <location>
        <position position="233"/>
    </location>
    <ligand>
        <name>L-ornithine</name>
        <dbReference type="ChEBI" id="CHEBI:46911"/>
    </ligand>
</feature>
<dbReference type="PANTHER" id="PTHR45753:SF2">
    <property type="entry name" value="ORNITHINE CARBAMOYLTRANSFERASE"/>
    <property type="match status" value="1"/>
</dbReference>
<keyword evidence="11" id="KW-1185">Reference proteome</keyword>
<evidence type="ECO:0000256" key="7">
    <source>
        <dbReference type="HAMAP-Rule" id="MF_01109"/>
    </source>
</evidence>
<dbReference type="PANTHER" id="PTHR45753">
    <property type="entry name" value="ORNITHINE CARBAMOYLTRANSFERASE, MITOCHONDRIAL"/>
    <property type="match status" value="1"/>
</dbReference>
<evidence type="ECO:0000256" key="6">
    <source>
        <dbReference type="ARBA" id="ARBA00048772"/>
    </source>
</evidence>
<feature type="binding site" evidence="7">
    <location>
        <begin position="275"/>
        <end position="276"/>
    </location>
    <ligand>
        <name>carbamoyl phosphate</name>
        <dbReference type="ChEBI" id="CHEBI:58228"/>
    </ligand>
</feature>
<evidence type="ECO:0000313" key="10">
    <source>
        <dbReference type="EMBL" id="SKA06815.1"/>
    </source>
</evidence>
<evidence type="ECO:0000259" key="8">
    <source>
        <dbReference type="Pfam" id="PF00185"/>
    </source>
</evidence>
<feature type="domain" description="Aspartate/ornithine carbamoyltransferase Asp/Orn-binding" evidence="8">
    <location>
        <begin position="157"/>
        <end position="330"/>
    </location>
</feature>
<protein>
    <recommendedName>
        <fullName evidence="3 7">Ornithine carbamoyltransferase</fullName>
        <shortName evidence="7">OTCase</shortName>
        <ecNumber evidence="3 7">2.1.3.3</ecNumber>
    </recommendedName>
</protein>
<dbReference type="STRING" id="1123491.SAMN02745782_02255"/>
<dbReference type="InterPro" id="IPR006131">
    <property type="entry name" value="Asp_carbamoyltransf_Asp/Orn-bd"/>
</dbReference>
<evidence type="ECO:0000256" key="1">
    <source>
        <dbReference type="ARBA" id="ARBA00004496"/>
    </source>
</evidence>
<name>A0A1T4QSY9_VIBCI</name>